<keyword evidence="6 7" id="KW-0472">Membrane</keyword>
<dbReference type="PANTHER" id="PTHR34584:SF1">
    <property type="entry name" value="NA(+)_H(+) ANTIPORTER SUBUNIT E1"/>
    <property type="match status" value="1"/>
</dbReference>
<evidence type="ECO:0000256" key="1">
    <source>
        <dbReference type="ARBA" id="ARBA00004651"/>
    </source>
</evidence>
<reference evidence="8 9" key="1">
    <citation type="submission" date="2016-10" db="EMBL/GenBank/DDBJ databases">
        <authorList>
            <person name="de Groot N.N."/>
        </authorList>
    </citation>
    <scope>NUCLEOTIDE SEQUENCE [LARGE SCALE GENOMIC DNA]</scope>
    <source>
        <strain evidence="8 9">DSM 10495</strain>
    </source>
</reference>
<protein>
    <submittedName>
        <fullName evidence="8">Multisubunit sodium/proton antiporter, MrpE subunit</fullName>
    </submittedName>
</protein>
<evidence type="ECO:0000256" key="5">
    <source>
        <dbReference type="ARBA" id="ARBA00022989"/>
    </source>
</evidence>
<comment type="subcellular location">
    <subcellularLocation>
        <location evidence="1">Cell membrane</location>
        <topology evidence="1">Multi-pass membrane protein</topology>
    </subcellularLocation>
</comment>
<keyword evidence="9" id="KW-1185">Reference proteome</keyword>
<name>A0A1H4KHM7_9MICC</name>
<evidence type="ECO:0000256" key="7">
    <source>
        <dbReference type="SAM" id="Phobius"/>
    </source>
</evidence>
<dbReference type="STRING" id="156980.SAMN04489745_0642"/>
<dbReference type="OrthoDB" id="3556991at2"/>
<organism evidence="8 9">
    <name type="scientific">Arthrobacter woluwensis</name>
    <dbReference type="NCBI Taxonomy" id="156980"/>
    <lineage>
        <taxon>Bacteria</taxon>
        <taxon>Bacillati</taxon>
        <taxon>Actinomycetota</taxon>
        <taxon>Actinomycetes</taxon>
        <taxon>Micrococcales</taxon>
        <taxon>Micrococcaceae</taxon>
        <taxon>Arthrobacter</taxon>
    </lineage>
</organism>
<dbReference type="GO" id="GO:0008324">
    <property type="term" value="F:monoatomic cation transmembrane transporter activity"/>
    <property type="evidence" value="ECO:0007669"/>
    <property type="project" value="InterPro"/>
</dbReference>
<accession>A0A1H4KHM7</accession>
<dbReference type="NCBIfam" id="NF006521">
    <property type="entry name" value="PRK08965.1-5"/>
    <property type="match status" value="1"/>
</dbReference>
<dbReference type="PANTHER" id="PTHR34584">
    <property type="entry name" value="NA(+)/H(+) ANTIPORTER SUBUNIT E1"/>
    <property type="match status" value="1"/>
</dbReference>
<dbReference type="Proteomes" id="UP000182652">
    <property type="component" value="Unassembled WGS sequence"/>
</dbReference>
<keyword evidence="4 7" id="KW-0812">Transmembrane</keyword>
<evidence type="ECO:0000256" key="2">
    <source>
        <dbReference type="ARBA" id="ARBA00006228"/>
    </source>
</evidence>
<dbReference type="InterPro" id="IPR002758">
    <property type="entry name" value="Cation_antiport_E"/>
</dbReference>
<proteinExistence type="inferred from homology"/>
<evidence type="ECO:0000256" key="4">
    <source>
        <dbReference type="ARBA" id="ARBA00022692"/>
    </source>
</evidence>
<dbReference type="EMBL" id="FNSN01000003">
    <property type="protein sequence ID" value="SEB57746.1"/>
    <property type="molecule type" value="Genomic_DNA"/>
</dbReference>
<comment type="similarity">
    <text evidence="2">Belongs to the CPA3 antiporters (TC 2.A.63) subunit E family.</text>
</comment>
<gene>
    <name evidence="8" type="ORF">SAMN04489745_0642</name>
</gene>
<sequence length="187" mass="20937">MSLHRRKIRFLQELPLLIWLMLVWAMLWQDFSPGTLLFGALLAIAVTRVFYLPPVQLSGRFNVFHAIAFGIEVLARMAWASLQVSLVAVFQGPNVRNAVLSVPLRSHSDLILTAVGHVSSWIPGSMVVEVDRSTSTLYLHALDVHTEADAEKVRAGVRRIEAKLIEVMGSREELKRLRAERTGEVTA</sequence>
<dbReference type="AlphaFoldDB" id="A0A1H4KHM7"/>
<evidence type="ECO:0000313" key="8">
    <source>
        <dbReference type="EMBL" id="SEB57746.1"/>
    </source>
</evidence>
<evidence type="ECO:0000313" key="9">
    <source>
        <dbReference type="Proteomes" id="UP000182652"/>
    </source>
</evidence>
<evidence type="ECO:0000256" key="3">
    <source>
        <dbReference type="ARBA" id="ARBA00022475"/>
    </source>
</evidence>
<feature type="transmembrane region" description="Helical" evidence="7">
    <location>
        <begin position="10"/>
        <end position="28"/>
    </location>
</feature>
<keyword evidence="5 7" id="KW-1133">Transmembrane helix</keyword>
<dbReference type="Pfam" id="PF01899">
    <property type="entry name" value="MNHE"/>
    <property type="match status" value="1"/>
</dbReference>
<evidence type="ECO:0000256" key="6">
    <source>
        <dbReference type="ARBA" id="ARBA00023136"/>
    </source>
</evidence>
<keyword evidence="3" id="KW-1003">Cell membrane</keyword>
<dbReference type="GO" id="GO:0005886">
    <property type="term" value="C:plasma membrane"/>
    <property type="evidence" value="ECO:0007669"/>
    <property type="project" value="UniProtKB-SubCell"/>
</dbReference>
<feature type="transmembrane region" description="Helical" evidence="7">
    <location>
        <begin position="34"/>
        <end position="51"/>
    </location>
</feature>
<dbReference type="RefSeq" id="WP_066213938.1">
    <property type="nucleotide sequence ID" value="NZ_CP049819.1"/>
</dbReference>